<evidence type="ECO:0000256" key="1">
    <source>
        <dbReference type="ARBA" id="ARBA00000085"/>
    </source>
</evidence>
<dbReference type="InterPro" id="IPR005467">
    <property type="entry name" value="His_kinase_dom"/>
</dbReference>
<dbReference type="InterPro" id="IPR003660">
    <property type="entry name" value="HAMP_dom"/>
</dbReference>
<feature type="domain" description="Histidine kinase" evidence="13">
    <location>
        <begin position="279"/>
        <end position="496"/>
    </location>
</feature>
<dbReference type="EMBL" id="SDMQ01000009">
    <property type="protein sequence ID" value="TBT83938.1"/>
    <property type="molecule type" value="Genomic_DNA"/>
</dbReference>
<feature type="transmembrane region" description="Helical" evidence="12">
    <location>
        <begin position="178"/>
        <end position="197"/>
    </location>
</feature>
<dbReference type="Proteomes" id="UP000292373">
    <property type="component" value="Unassembled WGS sequence"/>
</dbReference>
<organism evidence="15 16">
    <name type="scientific">Propioniciclava sinopodophylli</name>
    <dbReference type="NCBI Taxonomy" id="1837344"/>
    <lineage>
        <taxon>Bacteria</taxon>
        <taxon>Bacillati</taxon>
        <taxon>Actinomycetota</taxon>
        <taxon>Actinomycetes</taxon>
        <taxon>Propionibacteriales</taxon>
        <taxon>Propionibacteriaceae</taxon>
        <taxon>Propioniciclava</taxon>
    </lineage>
</organism>
<dbReference type="CDD" id="cd00082">
    <property type="entry name" value="HisKA"/>
    <property type="match status" value="1"/>
</dbReference>
<evidence type="ECO:0000256" key="10">
    <source>
        <dbReference type="ARBA" id="ARBA00023012"/>
    </source>
</evidence>
<evidence type="ECO:0000259" key="13">
    <source>
        <dbReference type="PROSITE" id="PS50109"/>
    </source>
</evidence>
<evidence type="ECO:0000259" key="14">
    <source>
        <dbReference type="PROSITE" id="PS50885"/>
    </source>
</evidence>
<reference evidence="15 16" key="1">
    <citation type="submission" date="2019-01" db="EMBL/GenBank/DDBJ databases">
        <title>Lactibacter flavus gen. nov., sp. nov., a novel bacterium of the family Propionibacteriaceae isolated from raw milk and dairy products.</title>
        <authorList>
            <person name="Huptas C."/>
            <person name="Wenning M."/>
            <person name="Breitenwieser F."/>
            <person name="Doll E."/>
            <person name="Von Neubeck M."/>
            <person name="Busse H.-J."/>
            <person name="Scherer S."/>
        </authorList>
    </citation>
    <scope>NUCLEOTIDE SEQUENCE [LARGE SCALE GENOMIC DNA]</scope>
    <source>
        <strain evidence="15 16">KCTC 33808</strain>
    </source>
</reference>
<dbReference type="FunFam" id="3.30.565.10:FF:000006">
    <property type="entry name" value="Sensor histidine kinase WalK"/>
    <property type="match status" value="1"/>
</dbReference>
<feature type="transmembrane region" description="Helical" evidence="12">
    <location>
        <begin position="29"/>
        <end position="50"/>
    </location>
</feature>
<dbReference type="SUPFAM" id="SSF47384">
    <property type="entry name" value="Homodimeric domain of signal transducing histidine kinase"/>
    <property type="match status" value="1"/>
</dbReference>
<evidence type="ECO:0000256" key="3">
    <source>
        <dbReference type="ARBA" id="ARBA00004236"/>
    </source>
</evidence>
<dbReference type="SMART" id="SM00304">
    <property type="entry name" value="HAMP"/>
    <property type="match status" value="1"/>
</dbReference>
<dbReference type="Gene3D" id="6.10.340.10">
    <property type="match status" value="1"/>
</dbReference>
<comment type="cofactor">
    <cofactor evidence="2">
        <name>a divalent metal cation</name>
        <dbReference type="ChEBI" id="CHEBI:60240"/>
    </cofactor>
</comment>
<sequence>MAEHKPSADPTQALGGAEVLGKGTLSRQLILATTALVAVIAILLSGLTALSMHRILEGQIDAQIINSASRFRGDAGDRGGALGQPGGAGQQQGLLYYLQGFDGIVQVGRERERLSADVTAQLDTLTPSDQLVTLNLPELGDYRLYASTVTGTANGVRGTFVLITGQSTDFLKTSMTSLLVAATVLTLLAIAIAFIAARTVVERSLRPLARLTATANHVSRMPLHSGEVAVPVRVPDADVDPRSEVGQVGLAFNHMLDNVEGALAARQRSETKVRQFVADASHELRNPLASIRGYAELTRRERAHLPDTTAHALGRIESESERMSRLVEDLLLLARLDSGPELALLPTSLNQVVANAVSDARAAGPDHIWTLDLPDADVLAQGDPYRLTQVVANLLANARTHTPAGTRVHTSVAADGPDAVVTVTDDGPGIPRELLDRVFERFTRADASRVRSGAGGQSTGLGLAIVAAVVGAHHGRVEVASRPGLTAFTVRLPRADADGPPYANRP</sequence>
<evidence type="ECO:0000256" key="8">
    <source>
        <dbReference type="ARBA" id="ARBA00022777"/>
    </source>
</evidence>
<dbReference type="CDD" id="cd00075">
    <property type="entry name" value="HATPase"/>
    <property type="match status" value="1"/>
</dbReference>
<dbReference type="PROSITE" id="PS50109">
    <property type="entry name" value="HIS_KIN"/>
    <property type="match status" value="1"/>
</dbReference>
<dbReference type="PANTHER" id="PTHR45436:SF5">
    <property type="entry name" value="SENSOR HISTIDINE KINASE TRCS"/>
    <property type="match status" value="1"/>
</dbReference>
<evidence type="ECO:0000256" key="4">
    <source>
        <dbReference type="ARBA" id="ARBA00012438"/>
    </source>
</evidence>
<keyword evidence="10" id="KW-0902">Two-component regulatory system</keyword>
<dbReference type="Gene3D" id="1.10.287.130">
    <property type="match status" value="1"/>
</dbReference>
<dbReference type="InterPro" id="IPR003661">
    <property type="entry name" value="HisK_dim/P_dom"/>
</dbReference>
<dbReference type="Gene3D" id="3.30.565.10">
    <property type="entry name" value="Histidine kinase-like ATPase, C-terminal domain"/>
    <property type="match status" value="1"/>
</dbReference>
<comment type="catalytic activity">
    <reaction evidence="1">
        <text>ATP + protein L-histidine = ADP + protein N-phospho-L-histidine.</text>
        <dbReference type="EC" id="2.7.13.3"/>
    </reaction>
</comment>
<keyword evidence="5" id="KW-0597">Phosphoprotein</keyword>
<accession>A0A4V2JSC9</accession>
<feature type="domain" description="HAMP" evidence="14">
    <location>
        <begin position="202"/>
        <end position="264"/>
    </location>
</feature>
<comment type="subcellular location">
    <subcellularLocation>
        <location evidence="3">Cell membrane</location>
    </subcellularLocation>
</comment>
<dbReference type="Pfam" id="PF00672">
    <property type="entry name" value="HAMP"/>
    <property type="match status" value="1"/>
</dbReference>
<evidence type="ECO:0000256" key="12">
    <source>
        <dbReference type="SAM" id="Phobius"/>
    </source>
</evidence>
<evidence type="ECO:0000256" key="5">
    <source>
        <dbReference type="ARBA" id="ARBA00022553"/>
    </source>
</evidence>
<dbReference type="Pfam" id="PF02518">
    <property type="entry name" value="HATPase_c"/>
    <property type="match status" value="1"/>
</dbReference>
<keyword evidence="6" id="KW-0808">Transferase</keyword>
<dbReference type="SUPFAM" id="SSF55874">
    <property type="entry name" value="ATPase domain of HSP90 chaperone/DNA topoisomerase II/histidine kinase"/>
    <property type="match status" value="1"/>
</dbReference>
<proteinExistence type="predicted"/>
<dbReference type="InterPro" id="IPR036097">
    <property type="entry name" value="HisK_dim/P_sf"/>
</dbReference>
<keyword evidence="9 12" id="KW-1133">Transmembrane helix</keyword>
<evidence type="ECO:0000256" key="11">
    <source>
        <dbReference type="ARBA" id="ARBA00023136"/>
    </source>
</evidence>
<evidence type="ECO:0000256" key="2">
    <source>
        <dbReference type="ARBA" id="ARBA00001968"/>
    </source>
</evidence>
<evidence type="ECO:0000313" key="16">
    <source>
        <dbReference type="Proteomes" id="UP000292373"/>
    </source>
</evidence>
<dbReference type="PRINTS" id="PR00344">
    <property type="entry name" value="BCTRLSENSOR"/>
</dbReference>
<dbReference type="CDD" id="cd06225">
    <property type="entry name" value="HAMP"/>
    <property type="match status" value="1"/>
</dbReference>
<dbReference type="InterPro" id="IPR036890">
    <property type="entry name" value="HATPase_C_sf"/>
</dbReference>
<keyword evidence="8 15" id="KW-0418">Kinase</keyword>
<evidence type="ECO:0000256" key="7">
    <source>
        <dbReference type="ARBA" id="ARBA00022692"/>
    </source>
</evidence>
<dbReference type="InterPro" id="IPR004358">
    <property type="entry name" value="Sig_transdc_His_kin-like_C"/>
</dbReference>
<dbReference type="PANTHER" id="PTHR45436">
    <property type="entry name" value="SENSOR HISTIDINE KINASE YKOH"/>
    <property type="match status" value="1"/>
</dbReference>
<dbReference type="FunFam" id="1.10.287.130:FF:000001">
    <property type="entry name" value="Two-component sensor histidine kinase"/>
    <property type="match status" value="1"/>
</dbReference>
<dbReference type="AlphaFoldDB" id="A0A4V2JSC9"/>
<dbReference type="RefSeq" id="WP_131168369.1">
    <property type="nucleotide sequence ID" value="NZ_SDMQ01000009.1"/>
</dbReference>
<dbReference type="SMART" id="SM00388">
    <property type="entry name" value="HisKA"/>
    <property type="match status" value="1"/>
</dbReference>
<evidence type="ECO:0000256" key="6">
    <source>
        <dbReference type="ARBA" id="ARBA00022679"/>
    </source>
</evidence>
<name>A0A4V2JSC9_9ACTN</name>
<dbReference type="GO" id="GO:0005886">
    <property type="term" value="C:plasma membrane"/>
    <property type="evidence" value="ECO:0007669"/>
    <property type="project" value="UniProtKB-SubCell"/>
</dbReference>
<dbReference type="InterPro" id="IPR003594">
    <property type="entry name" value="HATPase_dom"/>
</dbReference>
<keyword evidence="16" id="KW-1185">Reference proteome</keyword>
<keyword evidence="7 12" id="KW-0812">Transmembrane</keyword>
<evidence type="ECO:0000256" key="9">
    <source>
        <dbReference type="ARBA" id="ARBA00022989"/>
    </source>
</evidence>
<evidence type="ECO:0000313" key="15">
    <source>
        <dbReference type="EMBL" id="TBT83938.1"/>
    </source>
</evidence>
<dbReference type="SMART" id="SM00387">
    <property type="entry name" value="HATPase_c"/>
    <property type="match status" value="1"/>
</dbReference>
<dbReference type="Pfam" id="PF00512">
    <property type="entry name" value="HisKA"/>
    <property type="match status" value="1"/>
</dbReference>
<comment type="caution">
    <text evidence="15">The sequence shown here is derived from an EMBL/GenBank/DDBJ whole genome shotgun (WGS) entry which is preliminary data.</text>
</comment>
<keyword evidence="11 12" id="KW-0472">Membrane</keyword>
<dbReference type="PROSITE" id="PS50885">
    <property type="entry name" value="HAMP"/>
    <property type="match status" value="1"/>
</dbReference>
<dbReference type="GO" id="GO:0005509">
    <property type="term" value="F:calcium ion binding"/>
    <property type="evidence" value="ECO:0007669"/>
    <property type="project" value="UniProtKB-ARBA"/>
</dbReference>
<dbReference type="EC" id="2.7.13.3" evidence="4"/>
<dbReference type="InterPro" id="IPR050428">
    <property type="entry name" value="TCS_sensor_his_kinase"/>
</dbReference>
<dbReference type="GO" id="GO:0000155">
    <property type="term" value="F:phosphorelay sensor kinase activity"/>
    <property type="evidence" value="ECO:0007669"/>
    <property type="project" value="InterPro"/>
</dbReference>
<gene>
    <name evidence="15" type="ORF">ET989_09670</name>
</gene>
<protein>
    <recommendedName>
        <fullName evidence="4">histidine kinase</fullName>
        <ecNumber evidence="4">2.7.13.3</ecNumber>
    </recommendedName>
</protein>
<dbReference type="OrthoDB" id="9786919at2"/>